<reference evidence="2" key="1">
    <citation type="submission" date="2022-07" db="EMBL/GenBank/DDBJ databases">
        <title>Genome Sequence of Leucocoprinus birnbaumii.</title>
        <authorList>
            <person name="Buettner E."/>
        </authorList>
    </citation>
    <scope>NUCLEOTIDE SEQUENCE</scope>
    <source>
        <strain evidence="2">VT141</strain>
    </source>
</reference>
<feature type="region of interest" description="Disordered" evidence="1">
    <location>
        <begin position="40"/>
        <end position="66"/>
    </location>
</feature>
<sequence>MQRKTPLYRPGSRAARGRSPTPRNDPAAFHAPQAQAHQYGAHLDPSPIPFAKPNLSPFTGQNQNQTSHIRHTLLPSTSSPPYTFSDLHHRNHYYHSDGGDVLGVKSDVTLRLKSLAIVGSASSDPSAPQDPDSSQTALDLLKVLLLSPPSCSHTSNSSNIVTGSGTRNDRQSSAVPFNPGSRAPAASSLVHVYTNGIPRSNTDNHHQHVFNDECEDEGPLVDPYSLKKLALPNVEFGKIPEMIDILSRCGPGGNGIEELTLSDRLSHSGATFPMNSNTSSRNNASEVDFSALQSLRALRLGAYISPTFVQLQPQIHLSRAALLASTLPSPHDFSTVTAQVSTRQLTWLVEALRTIPPELDSLSLGLSIDKSLIRLHGQGHSTTVQFIDDEIREIVDYLRTIQNRRPRLRIDVTSKFTSSLPTSFGSTFLGSGFSTGAGAGECYSEDRGRGEVRGRSWDYASRSRGDERISGGQGDLSRGAGEDGLRRWVGDVFSGVTDLG</sequence>
<evidence type="ECO:0000256" key="1">
    <source>
        <dbReference type="SAM" id="MobiDB-lite"/>
    </source>
</evidence>
<feature type="compositionally biased region" description="Polar residues" evidence="1">
    <location>
        <begin position="56"/>
        <end position="66"/>
    </location>
</feature>
<feature type="compositionally biased region" description="Low complexity" evidence="1">
    <location>
        <begin position="150"/>
        <end position="159"/>
    </location>
</feature>
<keyword evidence="3" id="KW-1185">Reference proteome</keyword>
<dbReference type="AlphaFoldDB" id="A0AAD5VN65"/>
<feature type="region of interest" description="Disordered" evidence="1">
    <location>
        <begin position="1"/>
        <end position="28"/>
    </location>
</feature>
<name>A0AAD5VN65_9AGAR</name>
<protein>
    <submittedName>
        <fullName evidence="2">Uncharacterized protein</fullName>
    </submittedName>
</protein>
<evidence type="ECO:0000313" key="3">
    <source>
        <dbReference type="Proteomes" id="UP001213000"/>
    </source>
</evidence>
<organism evidence="2 3">
    <name type="scientific">Leucocoprinus birnbaumii</name>
    <dbReference type="NCBI Taxonomy" id="56174"/>
    <lineage>
        <taxon>Eukaryota</taxon>
        <taxon>Fungi</taxon>
        <taxon>Dikarya</taxon>
        <taxon>Basidiomycota</taxon>
        <taxon>Agaricomycotina</taxon>
        <taxon>Agaricomycetes</taxon>
        <taxon>Agaricomycetidae</taxon>
        <taxon>Agaricales</taxon>
        <taxon>Agaricineae</taxon>
        <taxon>Agaricaceae</taxon>
        <taxon>Leucocoprinus</taxon>
    </lineage>
</organism>
<proteinExistence type="predicted"/>
<evidence type="ECO:0000313" key="2">
    <source>
        <dbReference type="EMBL" id="KAJ3560121.1"/>
    </source>
</evidence>
<accession>A0AAD5VN65</accession>
<comment type="caution">
    <text evidence="2">The sequence shown here is derived from an EMBL/GenBank/DDBJ whole genome shotgun (WGS) entry which is preliminary data.</text>
</comment>
<feature type="region of interest" description="Disordered" evidence="1">
    <location>
        <begin position="462"/>
        <end position="483"/>
    </location>
</feature>
<feature type="region of interest" description="Disordered" evidence="1">
    <location>
        <begin position="150"/>
        <end position="173"/>
    </location>
</feature>
<feature type="compositionally biased region" description="Polar residues" evidence="1">
    <location>
        <begin position="160"/>
        <end position="173"/>
    </location>
</feature>
<dbReference type="Proteomes" id="UP001213000">
    <property type="component" value="Unassembled WGS sequence"/>
</dbReference>
<gene>
    <name evidence="2" type="ORF">NP233_g11036</name>
</gene>
<dbReference type="EMBL" id="JANIEX010001233">
    <property type="protein sequence ID" value="KAJ3560121.1"/>
    <property type="molecule type" value="Genomic_DNA"/>
</dbReference>